<dbReference type="AlphaFoldDB" id="A0A352IN41"/>
<dbReference type="InterPro" id="IPR000432">
    <property type="entry name" value="DNA_mismatch_repair_MutS_C"/>
</dbReference>
<evidence type="ECO:0000259" key="5">
    <source>
        <dbReference type="Pfam" id="PF00488"/>
    </source>
</evidence>
<feature type="non-terminal residue" evidence="6">
    <location>
        <position position="81"/>
    </location>
</feature>
<dbReference type="Proteomes" id="UP000263489">
    <property type="component" value="Unassembled WGS sequence"/>
</dbReference>
<keyword evidence="1" id="KW-0547">Nucleotide-binding</keyword>
<evidence type="ECO:0000313" key="7">
    <source>
        <dbReference type="Proteomes" id="UP000263489"/>
    </source>
</evidence>
<evidence type="ECO:0000256" key="4">
    <source>
        <dbReference type="SAM" id="MobiDB-lite"/>
    </source>
</evidence>
<feature type="region of interest" description="Disordered" evidence="4">
    <location>
        <begin position="39"/>
        <end position="66"/>
    </location>
</feature>
<accession>A0A352IN41</accession>
<dbReference type="Gene3D" id="3.40.50.300">
    <property type="entry name" value="P-loop containing nucleotide triphosphate hydrolases"/>
    <property type="match status" value="1"/>
</dbReference>
<name>A0A352IN41_9GAMM</name>
<dbReference type="GO" id="GO:0005524">
    <property type="term" value="F:ATP binding"/>
    <property type="evidence" value="ECO:0007669"/>
    <property type="project" value="UniProtKB-KW"/>
</dbReference>
<reference evidence="6 7" key="1">
    <citation type="journal article" date="2018" name="Nat. Biotechnol.">
        <title>A standardized bacterial taxonomy based on genome phylogeny substantially revises the tree of life.</title>
        <authorList>
            <person name="Parks D.H."/>
            <person name="Chuvochina M."/>
            <person name="Waite D.W."/>
            <person name="Rinke C."/>
            <person name="Skarshewski A."/>
            <person name="Chaumeil P.A."/>
            <person name="Hugenholtz P."/>
        </authorList>
    </citation>
    <scope>NUCLEOTIDE SEQUENCE [LARGE SCALE GENOMIC DNA]</scope>
    <source>
        <strain evidence="6">UBA9380</strain>
    </source>
</reference>
<gene>
    <name evidence="6" type="ORF">DC045_00800</name>
</gene>
<dbReference type="GO" id="GO:0006298">
    <property type="term" value="P:mismatch repair"/>
    <property type="evidence" value="ECO:0007669"/>
    <property type="project" value="InterPro"/>
</dbReference>
<feature type="compositionally biased region" description="Low complexity" evidence="4">
    <location>
        <begin position="42"/>
        <end position="53"/>
    </location>
</feature>
<keyword evidence="2" id="KW-0067">ATP-binding</keyword>
<protein>
    <recommendedName>
        <fullName evidence="5">DNA mismatch repair proteins mutS family domain-containing protein</fullName>
    </recommendedName>
</protein>
<comment type="caution">
    <text evidence="6">The sequence shown here is derived from an EMBL/GenBank/DDBJ whole genome shotgun (WGS) entry which is preliminary data.</text>
</comment>
<dbReference type="Pfam" id="PF00488">
    <property type="entry name" value="MutS_V"/>
    <property type="match status" value="1"/>
</dbReference>
<evidence type="ECO:0000256" key="3">
    <source>
        <dbReference type="ARBA" id="ARBA00023125"/>
    </source>
</evidence>
<dbReference type="InterPro" id="IPR027417">
    <property type="entry name" value="P-loop_NTPase"/>
</dbReference>
<dbReference type="EMBL" id="DNNA01000019">
    <property type="protein sequence ID" value="HBC32874.1"/>
    <property type="molecule type" value="Genomic_DNA"/>
</dbReference>
<proteinExistence type="predicted"/>
<dbReference type="GO" id="GO:0030983">
    <property type="term" value="F:mismatched DNA binding"/>
    <property type="evidence" value="ECO:0007669"/>
    <property type="project" value="InterPro"/>
</dbReference>
<evidence type="ECO:0000256" key="2">
    <source>
        <dbReference type="ARBA" id="ARBA00022840"/>
    </source>
</evidence>
<organism evidence="6 7">
    <name type="scientific">Marinobacter adhaerens</name>
    <dbReference type="NCBI Taxonomy" id="1033846"/>
    <lineage>
        <taxon>Bacteria</taxon>
        <taxon>Pseudomonadati</taxon>
        <taxon>Pseudomonadota</taxon>
        <taxon>Gammaproteobacteria</taxon>
        <taxon>Pseudomonadales</taxon>
        <taxon>Marinobacteraceae</taxon>
        <taxon>Marinobacter</taxon>
    </lineage>
</organism>
<sequence length="81" mass="8272">FLHNVHDGPASQSYGLQVAKLAGVPQDVIRNAKTQLSHLEGSASPAAPAASAAEQGNNASLAKPAAKVNESVYQGDMFASL</sequence>
<evidence type="ECO:0000256" key="1">
    <source>
        <dbReference type="ARBA" id="ARBA00022741"/>
    </source>
</evidence>
<keyword evidence="3" id="KW-0238">DNA-binding</keyword>
<feature type="non-terminal residue" evidence="6">
    <location>
        <position position="1"/>
    </location>
</feature>
<feature type="domain" description="DNA mismatch repair proteins mutS family" evidence="5">
    <location>
        <begin position="1"/>
        <end position="40"/>
    </location>
</feature>
<evidence type="ECO:0000313" key="6">
    <source>
        <dbReference type="EMBL" id="HBC32874.1"/>
    </source>
</evidence>